<dbReference type="Proteomes" id="UP000022910">
    <property type="component" value="Unassembled WGS sequence"/>
</dbReference>
<dbReference type="InterPro" id="IPR008906">
    <property type="entry name" value="HATC_C_dom"/>
</dbReference>
<evidence type="ECO:0000313" key="3">
    <source>
        <dbReference type="Proteomes" id="UP000022910"/>
    </source>
</evidence>
<name>A0A015L175_RHIIW</name>
<dbReference type="AlphaFoldDB" id="A0A015L175"/>
<dbReference type="OrthoDB" id="2421461at2759"/>
<protein>
    <recommendedName>
        <fullName evidence="1">HAT C-terminal dimerisation domain-containing protein</fullName>
    </recommendedName>
</protein>
<dbReference type="GO" id="GO:0046983">
    <property type="term" value="F:protein dimerization activity"/>
    <property type="evidence" value="ECO:0007669"/>
    <property type="project" value="InterPro"/>
</dbReference>
<dbReference type="InterPro" id="IPR012337">
    <property type="entry name" value="RNaseH-like_sf"/>
</dbReference>
<dbReference type="EMBL" id="JEMT01014262">
    <property type="protein sequence ID" value="EXX73574.1"/>
    <property type="molecule type" value="Genomic_DNA"/>
</dbReference>
<proteinExistence type="predicted"/>
<dbReference type="HOGENOM" id="CLU_1267483_0_0_1"/>
<evidence type="ECO:0000259" key="1">
    <source>
        <dbReference type="Pfam" id="PF05699"/>
    </source>
</evidence>
<dbReference type="SUPFAM" id="SSF53098">
    <property type="entry name" value="Ribonuclease H-like"/>
    <property type="match status" value="1"/>
</dbReference>
<keyword evidence="3" id="KW-1185">Reference proteome</keyword>
<comment type="caution">
    <text evidence="2">The sequence shown here is derived from an EMBL/GenBank/DDBJ whole genome shotgun (WGS) entry which is preliminary data.</text>
</comment>
<dbReference type="Pfam" id="PF05699">
    <property type="entry name" value="Dimer_Tnp_hAT"/>
    <property type="match status" value="1"/>
</dbReference>
<reference evidence="2 3" key="1">
    <citation type="submission" date="2014-02" db="EMBL/GenBank/DDBJ databases">
        <title>Single nucleus genome sequencing reveals high similarity among nuclei of an endomycorrhizal fungus.</title>
        <authorList>
            <person name="Lin K."/>
            <person name="Geurts R."/>
            <person name="Zhang Z."/>
            <person name="Limpens E."/>
            <person name="Saunders D.G."/>
            <person name="Mu D."/>
            <person name="Pang E."/>
            <person name="Cao H."/>
            <person name="Cha H."/>
            <person name="Lin T."/>
            <person name="Zhou Q."/>
            <person name="Shang Y."/>
            <person name="Li Y."/>
            <person name="Ivanov S."/>
            <person name="Sharma T."/>
            <person name="Velzen R.V."/>
            <person name="Ruijter N.D."/>
            <person name="Aanen D.K."/>
            <person name="Win J."/>
            <person name="Kamoun S."/>
            <person name="Bisseling T."/>
            <person name="Huang S."/>
        </authorList>
    </citation>
    <scope>NUCLEOTIDE SEQUENCE [LARGE SCALE GENOMIC DNA]</scope>
    <source>
        <strain evidence="3">DAOM197198w</strain>
    </source>
</reference>
<organism evidence="2 3">
    <name type="scientific">Rhizophagus irregularis (strain DAOM 197198w)</name>
    <name type="common">Glomus intraradices</name>
    <dbReference type="NCBI Taxonomy" id="1432141"/>
    <lineage>
        <taxon>Eukaryota</taxon>
        <taxon>Fungi</taxon>
        <taxon>Fungi incertae sedis</taxon>
        <taxon>Mucoromycota</taxon>
        <taxon>Glomeromycotina</taxon>
        <taxon>Glomeromycetes</taxon>
        <taxon>Glomerales</taxon>
        <taxon>Glomeraceae</taxon>
        <taxon>Rhizophagus</taxon>
    </lineage>
</organism>
<feature type="domain" description="HAT C-terminal dimerisation" evidence="1">
    <location>
        <begin position="161"/>
        <end position="202"/>
    </location>
</feature>
<accession>A0A015L175</accession>
<gene>
    <name evidence="2" type="ORF">RirG_059110</name>
</gene>
<sequence>MDPDIRKKINNTVRNFVLSENFWNMLDTNHTIIKFLEPMVIALKLFESDTSTFSTVYFHFKKLMHQVSEISCNFSNNIQQLVQKWWNYTYHPVMMAAYMLDSCFLEKSKNTDIETMGYREFTEFTSKRFGQEESVIIFTELVKFRQKNSPYDNKTIWLSLTNLNLSVWWQSWPNSSLQQLAIKILSIPTSFAVAERNFSTFGFIHNKICN</sequence>
<evidence type="ECO:0000313" key="2">
    <source>
        <dbReference type="EMBL" id="EXX73574.1"/>
    </source>
</evidence>